<dbReference type="Gene3D" id="3.40.50.720">
    <property type="entry name" value="NAD(P)-binding Rossmann-like Domain"/>
    <property type="match status" value="1"/>
</dbReference>
<dbReference type="PANTHER" id="PTHR10491:SF4">
    <property type="entry name" value="METHIONINE ADENOSYLTRANSFERASE 2 SUBUNIT BETA"/>
    <property type="match status" value="1"/>
</dbReference>
<name>A0A917S1K1_9BACL</name>
<evidence type="ECO:0000256" key="2">
    <source>
        <dbReference type="RuleBase" id="RU364082"/>
    </source>
</evidence>
<reference evidence="4" key="1">
    <citation type="journal article" date="2014" name="Int. J. Syst. Evol. Microbiol.">
        <title>Complete genome sequence of Corynebacterium casei LMG S-19264T (=DSM 44701T), isolated from a smear-ripened cheese.</title>
        <authorList>
            <consortium name="US DOE Joint Genome Institute (JGI-PGF)"/>
            <person name="Walter F."/>
            <person name="Albersmeier A."/>
            <person name="Kalinowski J."/>
            <person name="Ruckert C."/>
        </authorList>
    </citation>
    <scope>NUCLEOTIDE SEQUENCE</scope>
    <source>
        <strain evidence="4">JCM 15325</strain>
    </source>
</reference>
<dbReference type="InterPro" id="IPR029903">
    <property type="entry name" value="RmlD-like-bd"/>
</dbReference>
<gene>
    <name evidence="4" type="ORF">GCM10007968_11300</name>
</gene>
<dbReference type="AlphaFoldDB" id="A0A917S1K1"/>
<protein>
    <recommendedName>
        <fullName evidence="2">dTDP-4-dehydrorhamnose reductase</fullName>
        <ecNumber evidence="2">1.1.1.133</ecNumber>
    </recommendedName>
</protein>
<dbReference type="Pfam" id="PF04321">
    <property type="entry name" value="RmlD_sub_bind"/>
    <property type="match status" value="1"/>
</dbReference>
<dbReference type="PANTHER" id="PTHR10491">
    <property type="entry name" value="DTDP-4-DEHYDRORHAMNOSE REDUCTASE"/>
    <property type="match status" value="1"/>
</dbReference>
<dbReference type="InterPro" id="IPR036291">
    <property type="entry name" value="NAD(P)-bd_dom_sf"/>
</dbReference>
<dbReference type="Gene3D" id="3.90.25.10">
    <property type="entry name" value="UDP-galactose 4-epimerase, domain 1"/>
    <property type="match status" value="1"/>
</dbReference>
<dbReference type="SUPFAM" id="SSF51735">
    <property type="entry name" value="NAD(P)-binding Rossmann-fold domains"/>
    <property type="match status" value="1"/>
</dbReference>
<dbReference type="RefSeq" id="WP_188802120.1">
    <property type="nucleotide sequence ID" value="NZ_BMOK01000004.1"/>
</dbReference>
<keyword evidence="5" id="KW-1185">Reference proteome</keyword>
<evidence type="ECO:0000313" key="5">
    <source>
        <dbReference type="Proteomes" id="UP000654670"/>
    </source>
</evidence>
<dbReference type="GO" id="GO:0019305">
    <property type="term" value="P:dTDP-rhamnose biosynthetic process"/>
    <property type="evidence" value="ECO:0007669"/>
    <property type="project" value="TreeGrafter"/>
</dbReference>
<comment type="caution">
    <text evidence="4">The sequence shown here is derived from an EMBL/GenBank/DDBJ whole genome shotgun (WGS) entry which is preliminary data.</text>
</comment>
<evidence type="ECO:0000259" key="3">
    <source>
        <dbReference type="Pfam" id="PF04321"/>
    </source>
</evidence>
<keyword evidence="2" id="KW-0521">NADP</keyword>
<comment type="pathway">
    <text evidence="2">Carbohydrate biosynthesis; dTDP-L-rhamnose biosynthesis.</text>
</comment>
<sequence length="299" mass="34183">MKLLIFGGEGITGHILTSYFSEFPNFTVFYTSRDINDDKSIYLNLPDTIKAEEIIEAIRPDVVINCIEMTRNKAEKNPFLAFQINGLFPHQLAKLIERQQGKLIHLSTDCVFSGNKGDYSEKDIADGTSVYAKSKLLGEITDNKHLTIRTSVIGPELNPDSPRLFSRFMKKHTGEIKGYEKLLWNGITTLELAKAIKVLIDNEVTGLYHLGSSYKISEKKLLELMKRIFSKNNVTISPDFGVTLDRSIKNTRTDFEYFIPPYDSMLEELKKWMANHPSIRNNHSTILFLDNNPLEKQEE</sequence>
<reference evidence="4" key="2">
    <citation type="submission" date="2020-09" db="EMBL/GenBank/DDBJ databases">
        <authorList>
            <person name="Sun Q."/>
            <person name="Ohkuma M."/>
        </authorList>
    </citation>
    <scope>NUCLEOTIDE SEQUENCE</scope>
    <source>
        <strain evidence="4">JCM 15325</strain>
    </source>
</reference>
<dbReference type="InterPro" id="IPR005913">
    <property type="entry name" value="dTDP_dehydrorham_reduct"/>
</dbReference>
<proteinExistence type="inferred from homology"/>
<evidence type="ECO:0000313" key="4">
    <source>
        <dbReference type="EMBL" id="GGL48884.1"/>
    </source>
</evidence>
<organism evidence="4 5">
    <name type="scientific">Sporolactobacillus putidus</name>
    <dbReference type="NCBI Taxonomy" id="492735"/>
    <lineage>
        <taxon>Bacteria</taxon>
        <taxon>Bacillati</taxon>
        <taxon>Bacillota</taxon>
        <taxon>Bacilli</taxon>
        <taxon>Bacillales</taxon>
        <taxon>Sporolactobacillaceae</taxon>
        <taxon>Sporolactobacillus</taxon>
    </lineage>
</organism>
<dbReference type="CDD" id="cd05254">
    <property type="entry name" value="dTDP_HR_like_SDR_e"/>
    <property type="match status" value="1"/>
</dbReference>
<dbReference type="EMBL" id="BMOK01000004">
    <property type="protein sequence ID" value="GGL48884.1"/>
    <property type="molecule type" value="Genomic_DNA"/>
</dbReference>
<comment type="similarity">
    <text evidence="1 2">Belongs to the dTDP-4-dehydrorhamnose reductase family.</text>
</comment>
<feature type="domain" description="RmlD-like substrate binding" evidence="3">
    <location>
        <begin position="1"/>
        <end position="218"/>
    </location>
</feature>
<dbReference type="Proteomes" id="UP000654670">
    <property type="component" value="Unassembled WGS sequence"/>
</dbReference>
<dbReference type="GO" id="GO:0008831">
    <property type="term" value="F:dTDP-4-dehydrorhamnose reductase activity"/>
    <property type="evidence" value="ECO:0007669"/>
    <property type="project" value="UniProtKB-EC"/>
</dbReference>
<keyword evidence="2" id="KW-0560">Oxidoreductase</keyword>
<dbReference type="EC" id="1.1.1.133" evidence="2"/>
<accession>A0A917S1K1</accession>
<comment type="function">
    <text evidence="2">Catalyzes the reduction of dTDP-6-deoxy-L-lyxo-4-hexulose to yield dTDP-L-rhamnose.</text>
</comment>
<evidence type="ECO:0000256" key="1">
    <source>
        <dbReference type="ARBA" id="ARBA00010944"/>
    </source>
</evidence>
<dbReference type="GO" id="GO:0005829">
    <property type="term" value="C:cytosol"/>
    <property type="evidence" value="ECO:0007669"/>
    <property type="project" value="TreeGrafter"/>
</dbReference>